<organism evidence="3 4">
    <name type="scientific">Pinctada imbricata</name>
    <name type="common">Atlantic pearl-oyster</name>
    <name type="synonym">Pinctada martensii</name>
    <dbReference type="NCBI Taxonomy" id="66713"/>
    <lineage>
        <taxon>Eukaryota</taxon>
        <taxon>Metazoa</taxon>
        <taxon>Spiralia</taxon>
        <taxon>Lophotrochozoa</taxon>
        <taxon>Mollusca</taxon>
        <taxon>Bivalvia</taxon>
        <taxon>Autobranchia</taxon>
        <taxon>Pteriomorphia</taxon>
        <taxon>Pterioida</taxon>
        <taxon>Pterioidea</taxon>
        <taxon>Pteriidae</taxon>
        <taxon>Pinctada</taxon>
    </lineage>
</organism>
<reference evidence="3" key="1">
    <citation type="submission" date="2019-08" db="EMBL/GenBank/DDBJ databases">
        <title>The improved chromosome-level genome for the pearl oyster Pinctada fucata martensii using PacBio sequencing and Hi-C.</title>
        <authorList>
            <person name="Zheng Z."/>
        </authorList>
    </citation>
    <scope>NUCLEOTIDE SEQUENCE</scope>
    <source>
        <strain evidence="3">ZZ-2019</strain>
        <tissue evidence="3">Adductor muscle</tissue>
    </source>
</reference>
<comment type="function">
    <text evidence="1">Peroxisomal protease that mediates both the removal of the leader peptide from proteins containing a PTS2 target sequence and processes several PTS1-containing proteins. Catalyzes the processing of PTS1-proteins involved in the peroxisomal beta-oxidation of fatty acids.</text>
</comment>
<keyword evidence="1" id="KW-0720">Serine protease</keyword>
<name>A0AA88YPT0_PINIB</name>
<dbReference type="InterPro" id="IPR009003">
    <property type="entry name" value="Peptidase_S1_PA"/>
</dbReference>
<evidence type="ECO:0000313" key="3">
    <source>
        <dbReference type="EMBL" id="KAK3104045.1"/>
    </source>
</evidence>
<dbReference type="GO" id="GO:0004252">
    <property type="term" value="F:serine-type endopeptidase activity"/>
    <property type="evidence" value="ECO:0007669"/>
    <property type="project" value="InterPro"/>
</dbReference>
<dbReference type="GO" id="GO:0005777">
    <property type="term" value="C:peroxisome"/>
    <property type="evidence" value="ECO:0007669"/>
    <property type="project" value="UniProtKB-SubCell"/>
</dbReference>
<accession>A0AA88YPT0</accession>
<comment type="similarity">
    <text evidence="1">Belongs to the peptidase S1B family.</text>
</comment>
<dbReference type="PANTHER" id="PTHR21004">
    <property type="entry name" value="SERINE PROTEASE-RELATED"/>
    <property type="match status" value="1"/>
</dbReference>
<feature type="compositionally biased region" description="Basic and acidic residues" evidence="2">
    <location>
        <begin position="854"/>
        <end position="876"/>
    </location>
</feature>
<feature type="region of interest" description="Disordered" evidence="2">
    <location>
        <begin position="919"/>
        <end position="976"/>
    </location>
</feature>
<keyword evidence="1" id="KW-0378">Hydrolase</keyword>
<feature type="region of interest" description="Disordered" evidence="2">
    <location>
        <begin position="581"/>
        <end position="614"/>
    </location>
</feature>
<evidence type="ECO:0000256" key="1">
    <source>
        <dbReference type="PIRNR" id="PIRNR037989"/>
    </source>
</evidence>
<feature type="compositionally biased region" description="Basic and acidic residues" evidence="2">
    <location>
        <begin position="539"/>
        <end position="548"/>
    </location>
</feature>
<dbReference type="PANTHER" id="PTHR21004:SF0">
    <property type="entry name" value="PEROXISOMAL LEADER PEPTIDE-PROCESSING PROTEASE"/>
    <property type="match status" value="1"/>
</dbReference>
<protein>
    <recommendedName>
        <fullName evidence="1">Peroxisomal leader peptide-processing protease</fullName>
        <ecNumber evidence="1">3.4.21.-</ecNumber>
    </recommendedName>
</protein>
<feature type="region of interest" description="Disordered" evidence="2">
    <location>
        <begin position="677"/>
        <end position="696"/>
    </location>
</feature>
<feature type="region of interest" description="Disordered" evidence="2">
    <location>
        <begin position="846"/>
        <end position="896"/>
    </location>
</feature>
<feature type="compositionally biased region" description="Basic and acidic residues" evidence="2">
    <location>
        <begin position="736"/>
        <end position="760"/>
    </location>
</feature>
<comment type="caution">
    <text evidence="3">The sequence shown here is derived from an EMBL/GenBank/DDBJ whole genome shotgun (WGS) entry which is preliminary data.</text>
</comment>
<keyword evidence="4" id="KW-1185">Reference proteome</keyword>
<keyword evidence="1" id="KW-0576">Peroxisome</keyword>
<dbReference type="Pfam" id="PF13365">
    <property type="entry name" value="Trypsin_2"/>
    <property type="match status" value="1"/>
</dbReference>
<feature type="compositionally biased region" description="Low complexity" evidence="2">
    <location>
        <begin position="587"/>
        <end position="598"/>
    </location>
</feature>
<evidence type="ECO:0000313" key="4">
    <source>
        <dbReference type="Proteomes" id="UP001186944"/>
    </source>
</evidence>
<dbReference type="EMBL" id="VSWD01000005">
    <property type="protein sequence ID" value="KAK3104045.1"/>
    <property type="molecule type" value="Genomic_DNA"/>
</dbReference>
<comment type="subcellular location">
    <subcellularLocation>
        <location evidence="1">Peroxisome</location>
    </subcellularLocation>
</comment>
<feature type="region of interest" description="Disordered" evidence="2">
    <location>
        <begin position="705"/>
        <end position="760"/>
    </location>
</feature>
<gene>
    <name evidence="3" type="ORF">FSP39_023969</name>
</gene>
<sequence>MQDRNQPLVCALSVTAGNKKDEGTCSGILIDSKHGFLLTHASVIASHLPSNSSTIQDMNKSFISMSRRSELAMLNVDIVFPSSIVEISSKVSGKKSKIHPSFSNSINTSNHTVERFTGSIYGVLKVKKLSSALEKLMPENNWEFTEDLKAPDFNKDSQKQKEENFFYKLLPCFLLIRINNWVPFDNLHVYAIKDSNRNFTGDNVEIVGTPFGCINPGVFLNSMSRGIISNTAGKDKVLILTDARCVPGTEGGAMYYRDGRSRILTGIVIATLCWKSSEWVGLSMACGISHILEILYGLQLNLQLPSLKDNIIGAWSGSSMIQDAMRCVPIVTVGGTWGSGVLLWQDADHDIILTCGHVVKDADFRKVHIQYGNGVKRSASVLYRALHNQQFDLAILQCQKSREIIKSAEFGKSREGDAVYVIGYGVFGEEHELEPTVTSGNISKVIHVNKKPVMIQTSCAVHSGASGGPVINQKGEVVGLAVCNAKMDLSNEPKTKKERKKGRSDLDAILPPLEEKEDFDMGMDNLQWRSRSEFCGVKDKGRGKEISRSRSGATSPGEDVIIIPDTPSPIFSRFAGKQMFRDPSIGKSKSSSQTSAATNDRHVSASTSKGDKSPCKKFFTRLMEETRGSPNGVISTVASPDLLRARDRAIDKITNLREKKKQSARHFLDNLYRDSDVDTNSDSPCLEHKREDDRKRDEDPFKLLKIARDKKKRKREERALEETGSNDLTLPPPIRIQHEEDARKHTELRGEAKVKSKEKNSNREAFKIGKFLDLNDQEGASSSASVRQQKKNERVFDPVGRARFFLSQGGRWPSDSESEDDDNVPLREILNTSQERDICSDYESTMNNVTEDDGNCKKERSKHQFQDRDVISSPDKRKSKGKITGNVKSRNDHDTNLMASEYGSSAIPKVNDRNIFHSVMKSGSPKNTNSKSESQMSKTLSLERGSQETYQQNRASSVVATGQSSHTGESVKPRQNSVISISSEDSLIQDDSANLNFLMSDEFSPCPTEQTLKCKISCSFVR</sequence>
<dbReference type="Gene3D" id="2.40.10.10">
    <property type="entry name" value="Trypsin-like serine proteases"/>
    <property type="match status" value="1"/>
</dbReference>
<feature type="compositionally biased region" description="Polar residues" evidence="2">
    <location>
        <begin position="947"/>
        <end position="976"/>
    </location>
</feature>
<dbReference type="GO" id="GO:0031998">
    <property type="term" value="P:regulation of fatty acid beta-oxidation"/>
    <property type="evidence" value="ECO:0007669"/>
    <property type="project" value="TreeGrafter"/>
</dbReference>
<dbReference type="Proteomes" id="UP001186944">
    <property type="component" value="Unassembled WGS sequence"/>
</dbReference>
<feature type="compositionally biased region" description="Polar residues" evidence="2">
    <location>
        <begin position="924"/>
        <end position="940"/>
    </location>
</feature>
<feature type="region of interest" description="Disordered" evidence="2">
    <location>
        <begin position="539"/>
        <end position="566"/>
    </location>
</feature>
<evidence type="ECO:0000256" key="2">
    <source>
        <dbReference type="SAM" id="MobiDB-lite"/>
    </source>
</evidence>
<keyword evidence="1" id="KW-0645">Protease</keyword>
<feature type="compositionally biased region" description="Basic and acidic residues" evidence="2">
    <location>
        <begin position="599"/>
        <end position="614"/>
    </location>
</feature>
<dbReference type="AlphaFoldDB" id="A0AA88YPT0"/>
<dbReference type="InterPro" id="IPR039245">
    <property type="entry name" value="TYSND1/DEG15"/>
</dbReference>
<dbReference type="GO" id="GO:0016485">
    <property type="term" value="P:protein processing"/>
    <property type="evidence" value="ECO:0007669"/>
    <property type="project" value="InterPro"/>
</dbReference>
<dbReference type="Gene3D" id="2.40.10.120">
    <property type="match status" value="1"/>
</dbReference>
<proteinExistence type="inferred from homology"/>
<comment type="PTM">
    <text evidence="1">The full-lengh TYSND1 is the active the proteolytic processing of PTS1- and PTS2-proteins and in self-cleavage, and intermolecular self-cleavage of TYSND1 down-regulates its protease activity.</text>
</comment>
<dbReference type="SUPFAM" id="SSF50494">
    <property type="entry name" value="Trypsin-like serine proteases"/>
    <property type="match status" value="2"/>
</dbReference>
<feature type="compositionally biased region" description="Basic and acidic residues" evidence="2">
    <location>
        <begin position="685"/>
        <end position="696"/>
    </location>
</feature>
<dbReference type="EC" id="3.4.21.-" evidence="1"/>
<dbReference type="InterPro" id="IPR043504">
    <property type="entry name" value="Peptidase_S1_PA_chymotrypsin"/>
</dbReference>